<comment type="function">
    <text evidence="6">Clathrin is the major protein of the polyhedral coat of coated pits and vesicles.</text>
</comment>
<comment type="similarity">
    <text evidence="2 6">Belongs to the clathrin light chain family.</text>
</comment>
<keyword evidence="3 6" id="KW-0472">Membrane</keyword>
<keyword evidence="4 6" id="KW-0168">Coated pit</keyword>
<dbReference type="GO" id="GO:0016192">
    <property type="term" value="P:vesicle-mediated transport"/>
    <property type="evidence" value="ECO:0007669"/>
    <property type="project" value="InterPro"/>
</dbReference>
<dbReference type="GO" id="GO:0006886">
    <property type="term" value="P:intracellular protein transport"/>
    <property type="evidence" value="ECO:0007669"/>
    <property type="project" value="InterPro"/>
</dbReference>
<evidence type="ECO:0000256" key="2">
    <source>
        <dbReference type="ARBA" id="ARBA00005263"/>
    </source>
</evidence>
<evidence type="ECO:0000256" key="4">
    <source>
        <dbReference type="ARBA" id="ARBA00023176"/>
    </source>
</evidence>
<evidence type="ECO:0000256" key="5">
    <source>
        <dbReference type="ARBA" id="ARBA00023329"/>
    </source>
</evidence>
<evidence type="ECO:0000256" key="6">
    <source>
        <dbReference type="RuleBase" id="RU363137"/>
    </source>
</evidence>
<feature type="compositionally biased region" description="Polar residues" evidence="7">
    <location>
        <begin position="45"/>
        <end position="56"/>
    </location>
</feature>
<comment type="caution">
    <text evidence="9">The sequence shown here is derived from an EMBL/GenBank/DDBJ whole genome shotgun (WGS) entry which is preliminary data.</text>
</comment>
<evidence type="ECO:0000256" key="1">
    <source>
        <dbReference type="ARBA" id="ARBA00004180"/>
    </source>
</evidence>
<feature type="compositionally biased region" description="Low complexity" evidence="7">
    <location>
        <begin position="8"/>
        <end position="20"/>
    </location>
</feature>
<sequence length="249" mass="27940">MDEFDFFSSPPSTTTTTTTPQANELATLDNTDAELNTEKEDSSWILENNPESTTSTQVDIFSENNITSTEGFSSGDILDNATSSSTAFDGSVFEAPSTTETSLSNTPAVAQQTAEQPSLGMFVVESVSPLQAITKKREEDIAVKDAEEKRKIDELRQQAKSDLERWYKDRQQQLEQHRQTTRTNEEDLRAKALEKSTKDTCDWSKVIRFLEFNDGTQLSKAKRDLTRMKSCMLIARRANENKKVSNGVQ</sequence>
<keyword evidence="10" id="KW-1185">Reference proteome</keyword>
<accession>A0A814U3L8</accession>
<keyword evidence="5 6" id="KW-0968">Cytoplasmic vesicle</keyword>
<dbReference type="GO" id="GO:0030132">
    <property type="term" value="C:clathrin coat of coated pit"/>
    <property type="evidence" value="ECO:0007669"/>
    <property type="project" value="InterPro"/>
</dbReference>
<dbReference type="OrthoDB" id="10016347at2759"/>
<dbReference type="Proteomes" id="UP000663852">
    <property type="component" value="Unassembled WGS sequence"/>
</dbReference>
<dbReference type="GO" id="GO:0030130">
    <property type="term" value="C:clathrin coat of trans-Golgi network vesicle"/>
    <property type="evidence" value="ECO:0007669"/>
    <property type="project" value="InterPro"/>
</dbReference>
<dbReference type="GO" id="GO:0005198">
    <property type="term" value="F:structural molecule activity"/>
    <property type="evidence" value="ECO:0007669"/>
    <property type="project" value="InterPro"/>
</dbReference>
<evidence type="ECO:0000313" key="9">
    <source>
        <dbReference type="EMBL" id="CAF1169117.1"/>
    </source>
</evidence>
<evidence type="ECO:0000256" key="3">
    <source>
        <dbReference type="ARBA" id="ARBA00023136"/>
    </source>
</evidence>
<dbReference type="EMBL" id="CAJNOJ010000129">
    <property type="protein sequence ID" value="CAF1169117.1"/>
    <property type="molecule type" value="Genomic_DNA"/>
</dbReference>
<dbReference type="Proteomes" id="UP000663828">
    <property type="component" value="Unassembled WGS sequence"/>
</dbReference>
<dbReference type="AlphaFoldDB" id="A0A814U3L8"/>
<evidence type="ECO:0000313" key="8">
    <source>
        <dbReference type="EMBL" id="CAF0865788.1"/>
    </source>
</evidence>
<evidence type="ECO:0000313" key="11">
    <source>
        <dbReference type="Proteomes" id="UP000663852"/>
    </source>
</evidence>
<gene>
    <name evidence="9" type="ORF">EDS130_LOCUS23588</name>
    <name evidence="8" type="ORF">XAT740_LOCUS6229</name>
</gene>
<dbReference type="EMBL" id="CAJNOR010000281">
    <property type="protein sequence ID" value="CAF0865788.1"/>
    <property type="molecule type" value="Genomic_DNA"/>
</dbReference>
<dbReference type="Pfam" id="PF01086">
    <property type="entry name" value="Clathrin_lg_ch"/>
    <property type="match status" value="1"/>
</dbReference>
<comment type="subcellular location">
    <subcellularLocation>
        <location evidence="1 6">Cytoplasmic vesicle membrane</location>
        <topology evidence="1 6">Peripheral membrane protein</topology>
        <orientation evidence="1 6">Cytoplasmic side</orientation>
    </subcellularLocation>
    <subcellularLocation>
        <location evidence="6">Membrane</location>
        <location evidence="6">Coated pit</location>
        <topology evidence="6">Peripheral membrane protein</topology>
        <orientation evidence="6">Cytoplasmic side</orientation>
    </subcellularLocation>
    <text evidence="6">Cytoplasmic face of coated pits and vesicles.</text>
</comment>
<evidence type="ECO:0000313" key="10">
    <source>
        <dbReference type="Proteomes" id="UP000663828"/>
    </source>
</evidence>
<name>A0A814U3L8_ADIRI</name>
<organism evidence="9 11">
    <name type="scientific">Adineta ricciae</name>
    <name type="common">Rotifer</name>
    <dbReference type="NCBI Taxonomy" id="249248"/>
    <lineage>
        <taxon>Eukaryota</taxon>
        <taxon>Metazoa</taxon>
        <taxon>Spiralia</taxon>
        <taxon>Gnathifera</taxon>
        <taxon>Rotifera</taxon>
        <taxon>Eurotatoria</taxon>
        <taxon>Bdelloidea</taxon>
        <taxon>Adinetida</taxon>
        <taxon>Adinetidae</taxon>
        <taxon>Adineta</taxon>
    </lineage>
</organism>
<feature type="compositionally biased region" description="Polar residues" evidence="7">
    <location>
        <begin position="21"/>
        <end position="34"/>
    </location>
</feature>
<proteinExistence type="inferred from homology"/>
<evidence type="ECO:0000256" key="7">
    <source>
        <dbReference type="SAM" id="MobiDB-lite"/>
    </source>
</evidence>
<feature type="region of interest" description="Disordered" evidence="7">
    <location>
        <begin position="1"/>
        <end position="56"/>
    </location>
</feature>
<protein>
    <recommendedName>
        <fullName evidence="6">Clathrin light chain</fullName>
    </recommendedName>
</protein>
<dbReference type="InterPro" id="IPR000996">
    <property type="entry name" value="Clathrin_L-chain"/>
</dbReference>
<reference evidence="9" key="1">
    <citation type="submission" date="2021-02" db="EMBL/GenBank/DDBJ databases">
        <authorList>
            <person name="Nowell W R."/>
        </authorList>
    </citation>
    <scope>NUCLEOTIDE SEQUENCE</scope>
</reference>